<dbReference type="EMBL" id="CP015217">
    <property type="protein sequence ID" value="AOP32878.1"/>
    <property type="molecule type" value="Genomic_DNA"/>
</dbReference>
<gene>
    <name evidence="1" type="ORF">A0128_02735</name>
</gene>
<accession>A0A1D7UTL1</accession>
<evidence type="ECO:0000313" key="1">
    <source>
        <dbReference type="EMBL" id="AOP32878.1"/>
    </source>
</evidence>
<dbReference type="AlphaFoldDB" id="A0A1D7UTL1"/>
<reference evidence="1 2" key="1">
    <citation type="submission" date="2016-04" db="EMBL/GenBank/DDBJ databases">
        <title>Complete genome seqeunce of Leptospira alstonii serovar Room22.</title>
        <authorList>
            <person name="Nally J.E."/>
            <person name="Bayles D.O."/>
            <person name="Hurley D."/>
            <person name="Fanning S."/>
            <person name="McMahon B.J."/>
            <person name="Arent Z."/>
        </authorList>
    </citation>
    <scope>NUCLEOTIDE SEQUENCE [LARGE SCALE GENOMIC DNA]</scope>
    <source>
        <strain evidence="1 2">GWTS #1</strain>
    </source>
</reference>
<keyword evidence="2" id="KW-1185">Reference proteome</keyword>
<protein>
    <submittedName>
        <fullName evidence="1">Uncharacterized protein</fullName>
    </submittedName>
</protein>
<evidence type="ECO:0000313" key="2">
    <source>
        <dbReference type="Proteomes" id="UP000094197"/>
    </source>
</evidence>
<sequence length="68" mass="8244">MSLRSPFPYFTIKIYSKFRIFDKCFDLIFRDSYFLLLSPDVEFRSEIVLGVCIFYLCRFKKEFFVSGI</sequence>
<name>A0A1D7UTL1_9LEPT</name>
<dbReference type="KEGG" id="laj:A0128_02735"/>
<proteinExistence type="predicted"/>
<organism evidence="1 2">
    <name type="scientific">Leptospira tipperaryensis</name>
    <dbReference type="NCBI Taxonomy" id="2564040"/>
    <lineage>
        <taxon>Bacteria</taxon>
        <taxon>Pseudomonadati</taxon>
        <taxon>Spirochaetota</taxon>
        <taxon>Spirochaetia</taxon>
        <taxon>Leptospirales</taxon>
        <taxon>Leptospiraceae</taxon>
        <taxon>Leptospira</taxon>
    </lineage>
</organism>
<dbReference type="Proteomes" id="UP000094197">
    <property type="component" value="Chromosome 1"/>
</dbReference>